<reference evidence="3 4" key="1">
    <citation type="submission" date="2020-08" db="EMBL/GenBank/DDBJ databases">
        <title>Sequencing the genomes of 1000 actinobacteria strains.</title>
        <authorList>
            <person name="Klenk H.-P."/>
        </authorList>
    </citation>
    <scope>NUCLEOTIDE SEQUENCE [LARGE SCALE GENOMIC DNA]</scope>
    <source>
        <strain evidence="3 4">DSM 43675</strain>
    </source>
</reference>
<feature type="domain" description="DUF7489" evidence="2">
    <location>
        <begin position="9"/>
        <end position="72"/>
    </location>
</feature>
<organism evidence="3 4">
    <name type="scientific">Actinomadura coerulea</name>
    <dbReference type="NCBI Taxonomy" id="46159"/>
    <lineage>
        <taxon>Bacteria</taxon>
        <taxon>Bacillati</taxon>
        <taxon>Actinomycetota</taxon>
        <taxon>Actinomycetes</taxon>
        <taxon>Streptosporangiales</taxon>
        <taxon>Thermomonosporaceae</taxon>
        <taxon>Actinomadura</taxon>
    </lineage>
</organism>
<dbReference type="RefSeq" id="WP_221493357.1">
    <property type="nucleotide sequence ID" value="NZ_JACHMQ010000001.1"/>
</dbReference>
<evidence type="ECO:0000313" key="3">
    <source>
        <dbReference type="EMBL" id="MBB6399288.1"/>
    </source>
</evidence>
<dbReference type="EMBL" id="JACHMQ010000001">
    <property type="protein sequence ID" value="MBB6399288.1"/>
    <property type="molecule type" value="Genomic_DNA"/>
</dbReference>
<name>A0A7X0L255_9ACTN</name>
<evidence type="ECO:0000313" key="4">
    <source>
        <dbReference type="Proteomes" id="UP000546324"/>
    </source>
</evidence>
<dbReference type="InterPro" id="IPR055912">
    <property type="entry name" value="DUF7489"/>
</dbReference>
<dbReference type="Pfam" id="PF24315">
    <property type="entry name" value="DUF7489"/>
    <property type="match status" value="1"/>
</dbReference>
<gene>
    <name evidence="3" type="ORF">BKA00_006202</name>
</gene>
<dbReference type="AlphaFoldDB" id="A0A7X0L255"/>
<proteinExistence type="predicted"/>
<comment type="caution">
    <text evidence="3">The sequence shown here is derived from an EMBL/GenBank/DDBJ whole genome shotgun (WGS) entry which is preliminary data.</text>
</comment>
<protein>
    <recommendedName>
        <fullName evidence="2">DUF7489 domain-containing protein</fullName>
    </recommendedName>
</protein>
<feature type="region of interest" description="Disordered" evidence="1">
    <location>
        <begin position="1"/>
        <end position="21"/>
    </location>
</feature>
<evidence type="ECO:0000256" key="1">
    <source>
        <dbReference type="SAM" id="MobiDB-lite"/>
    </source>
</evidence>
<keyword evidence="4" id="KW-1185">Reference proteome</keyword>
<accession>A0A7X0L255</accession>
<dbReference type="Proteomes" id="UP000546324">
    <property type="component" value="Unassembled WGS sequence"/>
</dbReference>
<sequence>MFRSRRVNEDEEWEGVVDGKSRNMPDGSNLYHYLKVAFTDGKSRKIRVDGSLWNAVSEGDGIVKRAGSAPSKK</sequence>
<evidence type="ECO:0000259" key="2">
    <source>
        <dbReference type="Pfam" id="PF24315"/>
    </source>
</evidence>